<keyword evidence="2" id="KW-1185">Reference proteome</keyword>
<reference evidence="1 2" key="1">
    <citation type="submission" date="2021-07" db="EMBL/GenBank/DDBJ databases">
        <title>Whole Genome Sequence of Nocardia Iowensis.</title>
        <authorList>
            <person name="Lamm A."/>
            <person name="Collins-Fairclough A.M."/>
            <person name="Bunk B."/>
            <person name="Sproer C."/>
        </authorList>
    </citation>
    <scope>NUCLEOTIDE SEQUENCE [LARGE SCALE GENOMIC DNA]</scope>
    <source>
        <strain evidence="1 2">NRRL 5646</strain>
    </source>
</reference>
<dbReference type="Proteomes" id="UP000694257">
    <property type="component" value="Chromosome"/>
</dbReference>
<dbReference type="RefSeq" id="WP_218471197.1">
    <property type="nucleotide sequence ID" value="NZ_BAABJN010000006.1"/>
</dbReference>
<accession>A0ABX8RL51</accession>
<name>A0ABX8RL51_NOCIO</name>
<gene>
    <name evidence="1" type="ORF">KV110_33695</name>
</gene>
<evidence type="ECO:0000313" key="1">
    <source>
        <dbReference type="EMBL" id="QXN90325.1"/>
    </source>
</evidence>
<evidence type="ECO:0000313" key="2">
    <source>
        <dbReference type="Proteomes" id="UP000694257"/>
    </source>
</evidence>
<organism evidence="1 2">
    <name type="scientific">Nocardia iowensis</name>
    <dbReference type="NCBI Taxonomy" id="204891"/>
    <lineage>
        <taxon>Bacteria</taxon>
        <taxon>Bacillati</taxon>
        <taxon>Actinomycetota</taxon>
        <taxon>Actinomycetes</taxon>
        <taxon>Mycobacteriales</taxon>
        <taxon>Nocardiaceae</taxon>
        <taxon>Nocardia</taxon>
    </lineage>
</organism>
<protein>
    <submittedName>
        <fullName evidence="1">Uncharacterized protein</fullName>
    </submittedName>
</protein>
<sequence length="60" mass="6083">MTLIAADGGIGGLADFTIPPLCSQDVGPVVAALWAASCAAIRSPTVAFLHYVGRVPITVM</sequence>
<dbReference type="EMBL" id="CP078145">
    <property type="protein sequence ID" value="QXN90325.1"/>
    <property type="molecule type" value="Genomic_DNA"/>
</dbReference>
<proteinExistence type="predicted"/>